<accession>A0A1D7QUH9</accession>
<evidence type="ECO:0000313" key="9">
    <source>
        <dbReference type="EMBL" id="AOM82671.1"/>
    </source>
</evidence>
<dbReference type="PANTHER" id="PTHR30008">
    <property type="entry name" value="EXODEOXYRIBONUCLEASE 7 LARGE SUBUNIT"/>
    <property type="match status" value="1"/>
</dbReference>
<dbReference type="RefSeq" id="WP_069364734.1">
    <property type="nucleotide sequence ID" value="NZ_CP012502.1"/>
</dbReference>
<keyword evidence="4 5" id="KW-0269">Exonuclease</keyword>
<dbReference type="InterPro" id="IPR025824">
    <property type="entry name" value="OB-fold_nuc-bd_dom"/>
</dbReference>
<keyword evidence="2 5" id="KW-0540">Nuclease</keyword>
<organism evidence="9 10">
    <name type="scientific">Salisediminibacterium beveridgei</name>
    <dbReference type="NCBI Taxonomy" id="632773"/>
    <lineage>
        <taxon>Bacteria</taxon>
        <taxon>Bacillati</taxon>
        <taxon>Bacillota</taxon>
        <taxon>Bacilli</taxon>
        <taxon>Bacillales</taxon>
        <taxon>Bacillaceae</taxon>
        <taxon>Salisediminibacterium</taxon>
    </lineage>
</organism>
<dbReference type="GO" id="GO:0003676">
    <property type="term" value="F:nucleic acid binding"/>
    <property type="evidence" value="ECO:0007669"/>
    <property type="project" value="InterPro"/>
</dbReference>
<dbReference type="InterPro" id="IPR020579">
    <property type="entry name" value="Exonuc_VII_lsu_C"/>
</dbReference>
<dbReference type="GO" id="GO:0006308">
    <property type="term" value="P:DNA catabolic process"/>
    <property type="evidence" value="ECO:0007669"/>
    <property type="project" value="UniProtKB-UniRule"/>
</dbReference>
<dbReference type="PATRIC" id="fig|632773.3.peg.1379"/>
<evidence type="ECO:0000256" key="5">
    <source>
        <dbReference type="HAMAP-Rule" id="MF_00378"/>
    </source>
</evidence>
<dbReference type="PANTHER" id="PTHR30008:SF0">
    <property type="entry name" value="EXODEOXYRIBONUCLEASE 7 LARGE SUBUNIT"/>
    <property type="match status" value="1"/>
</dbReference>
<dbReference type="CDD" id="cd04489">
    <property type="entry name" value="ExoVII_LU_OBF"/>
    <property type="match status" value="1"/>
</dbReference>
<dbReference type="KEGG" id="bbev:BBEV_1306"/>
<dbReference type="OrthoDB" id="9802795at2"/>
<proteinExistence type="inferred from homology"/>
<reference evidence="9 10" key="1">
    <citation type="submission" date="2015-08" db="EMBL/GenBank/DDBJ databases">
        <title>The complete genome sequence of Bacillus beveridgei MLTeJB.</title>
        <authorList>
            <person name="Hanson T.E."/>
            <person name="Mesa C."/>
            <person name="Basesman S.M."/>
            <person name="Oremland R.S."/>
        </authorList>
    </citation>
    <scope>NUCLEOTIDE SEQUENCE [LARGE SCALE GENOMIC DNA]</scope>
    <source>
        <strain evidence="9 10">MLTeJB</strain>
    </source>
</reference>
<evidence type="ECO:0000256" key="1">
    <source>
        <dbReference type="ARBA" id="ARBA00022490"/>
    </source>
</evidence>
<keyword evidence="10" id="KW-1185">Reference proteome</keyword>
<evidence type="ECO:0000259" key="8">
    <source>
        <dbReference type="Pfam" id="PF13742"/>
    </source>
</evidence>
<dbReference type="GO" id="GO:0005737">
    <property type="term" value="C:cytoplasm"/>
    <property type="evidence" value="ECO:0007669"/>
    <property type="project" value="UniProtKB-SubCell"/>
</dbReference>
<keyword evidence="1 5" id="KW-0963">Cytoplasm</keyword>
<dbReference type="Pfam" id="PF13742">
    <property type="entry name" value="tRNA_anti_2"/>
    <property type="match status" value="1"/>
</dbReference>
<evidence type="ECO:0000256" key="3">
    <source>
        <dbReference type="ARBA" id="ARBA00022801"/>
    </source>
</evidence>
<feature type="domain" description="OB-fold nucleic acid binding" evidence="8">
    <location>
        <begin position="6"/>
        <end position="100"/>
    </location>
</feature>
<comment type="catalytic activity">
    <reaction evidence="5 6">
        <text>Exonucleolytic cleavage in either 5'- to 3'- or 3'- to 5'-direction to yield nucleoside 5'-phosphates.</text>
        <dbReference type="EC" id="3.1.11.6"/>
    </reaction>
</comment>
<dbReference type="NCBIfam" id="TIGR00237">
    <property type="entry name" value="xseA"/>
    <property type="match status" value="1"/>
</dbReference>
<evidence type="ECO:0000256" key="6">
    <source>
        <dbReference type="RuleBase" id="RU004355"/>
    </source>
</evidence>
<keyword evidence="3 5" id="KW-0378">Hydrolase</keyword>
<sequence length="454" mass="52211">MSQTFLSVTELTKAIKEQIDSSPFLQQVWLRAEISNFKHHARGHMYFTLKDAGSRIQSVMFAGSNRYLKFTPENGMSVLVRGEVSVYEPYGQYQLYVKELQPDGVGNLYLAYEELKKKLEKEGLFDQRYKKNIPRTPRHIAVITSPTGAAVRDILTTLKRRYPVAKTTLLPVQVQGETAEASIVKAIQQADAIDEFDVIIVGRGGGSIEELWSFNEETVARAIFGAVTPVISAVGHETDTTISDFVADLRAPTPTAAAELAVPNQEEMIDWLVDRNQRLRQAIMNRISQEKDRLERLQRSYAFRYPKQLIEQKEQELDRLIDDFQRSAFQSVRDQRDLLQQLRDRLQIQHPAGKLTIEQERLSREEKRLKEVMSQQLSSHQQQLMLMTSKLDLLSPLKLMGRGYSLVYNEKEQLLKQVDHVNIKDNVTIHMMDGKLFCEVLSKTKLNREREDLT</sequence>
<evidence type="ECO:0000256" key="2">
    <source>
        <dbReference type="ARBA" id="ARBA00022722"/>
    </source>
</evidence>
<dbReference type="EC" id="3.1.11.6" evidence="5"/>
<gene>
    <name evidence="5 9" type="primary">xseA</name>
    <name evidence="9" type="ORF">BBEV_1306</name>
</gene>
<dbReference type="EMBL" id="CP012502">
    <property type="protein sequence ID" value="AOM82671.1"/>
    <property type="molecule type" value="Genomic_DNA"/>
</dbReference>
<dbReference type="STRING" id="632773.BBEV_1306"/>
<dbReference type="InterPro" id="IPR003753">
    <property type="entry name" value="Exonuc_VII_L"/>
</dbReference>
<dbReference type="GO" id="GO:0009318">
    <property type="term" value="C:exodeoxyribonuclease VII complex"/>
    <property type="evidence" value="ECO:0007669"/>
    <property type="project" value="UniProtKB-UniRule"/>
</dbReference>
<evidence type="ECO:0000256" key="4">
    <source>
        <dbReference type="ARBA" id="ARBA00022839"/>
    </source>
</evidence>
<comment type="subunit">
    <text evidence="5">Heterooligomer composed of large and small subunits.</text>
</comment>
<evidence type="ECO:0000259" key="7">
    <source>
        <dbReference type="Pfam" id="PF02601"/>
    </source>
</evidence>
<dbReference type="AlphaFoldDB" id="A0A1D7QUH9"/>
<evidence type="ECO:0000313" key="10">
    <source>
        <dbReference type="Proteomes" id="UP000094463"/>
    </source>
</evidence>
<dbReference type="Proteomes" id="UP000094463">
    <property type="component" value="Chromosome"/>
</dbReference>
<feature type="domain" description="Exonuclease VII large subunit C-terminal" evidence="7">
    <location>
        <begin position="124"/>
        <end position="438"/>
    </location>
</feature>
<protein>
    <recommendedName>
        <fullName evidence="5">Exodeoxyribonuclease 7 large subunit</fullName>
        <ecNumber evidence="5">3.1.11.6</ecNumber>
    </recommendedName>
    <alternativeName>
        <fullName evidence="5">Exodeoxyribonuclease VII large subunit</fullName>
        <shortName evidence="5">Exonuclease VII large subunit</shortName>
    </alternativeName>
</protein>
<comment type="similarity">
    <text evidence="5 6">Belongs to the XseA family.</text>
</comment>
<dbReference type="GO" id="GO:0008855">
    <property type="term" value="F:exodeoxyribonuclease VII activity"/>
    <property type="evidence" value="ECO:0007669"/>
    <property type="project" value="UniProtKB-UniRule"/>
</dbReference>
<comment type="subcellular location">
    <subcellularLocation>
        <location evidence="5 6">Cytoplasm</location>
    </subcellularLocation>
</comment>
<dbReference type="Pfam" id="PF02601">
    <property type="entry name" value="Exonuc_VII_L"/>
    <property type="match status" value="1"/>
</dbReference>
<dbReference type="HAMAP" id="MF_00378">
    <property type="entry name" value="Exonuc_7_L"/>
    <property type="match status" value="1"/>
</dbReference>
<name>A0A1D7QUH9_9BACI</name>
<comment type="function">
    <text evidence="5">Bidirectionally degrades single-stranded DNA into large acid-insoluble oligonucleotides, which are then degraded further into small acid-soluble oligonucleotides.</text>
</comment>